<dbReference type="PANTHER" id="PTHR47718:SF15">
    <property type="entry name" value="PROTEIN FAR1-RELATED SEQUENCE 5-LIKE"/>
    <property type="match status" value="1"/>
</dbReference>
<keyword evidence="1" id="KW-1133">Transmembrane helix</keyword>
<evidence type="ECO:0000256" key="1">
    <source>
        <dbReference type="SAM" id="Phobius"/>
    </source>
</evidence>
<dbReference type="AlphaFoldDB" id="A5B1M1"/>
<sequence length="484" mass="55852">MSLVRYGLDLFPLVPGIFATFVFFPLLSVEVGSVGARFGAMDIWFGLEVMQSMMEKTIKQEFEVKDEDVVNDDEYTGGTYQLGGNSLKEKVLKGISVEEVYKLQFDCIDETETFYNMLAKVCFREGHRATKFIENDKRQREPRSLTIVGCEVTFRIGLSRKYGKWIVKEFIGEYNHNLVDAISTQFLRSHRTVSNPDKTQVDVLRKVGVKTTQIMDYMVKQAGGHKHVGFTQKDIYKHVNAMRRIEIKDGDAEAMLAYLCGKIYGKRKRWTEAYLHGNFFGGMRSTQRCESMNAYLNRFLKIRLRLYEFEQQFDRAIMRIQQNEAKAEFESNNSLLVLSTKLSMLENHAAMVYMKKSFFTFHEEMKNAELFFVVSLEIQAKLQQIFKREDGVVVVKEWVTQFESVQKLESLILVISMIRIRICLIGEVETPSSPIRRQALDSKYSDGMVAEKIPDMRHPGRMLAKQNSGCETSGWNVGGAEFRM</sequence>
<dbReference type="PANTHER" id="PTHR47718">
    <property type="entry name" value="OS01G0519700 PROTEIN"/>
    <property type="match status" value="1"/>
</dbReference>
<gene>
    <name evidence="2" type="ORF">VITISV_025964</name>
</gene>
<dbReference type="EMBL" id="AM443513">
    <property type="protein sequence ID" value="CAN67398.1"/>
    <property type="molecule type" value="Genomic_DNA"/>
</dbReference>
<evidence type="ECO:0000313" key="2">
    <source>
        <dbReference type="EMBL" id="CAN67398.1"/>
    </source>
</evidence>
<proteinExistence type="predicted"/>
<accession>A5B1M1</accession>
<organism evidence="2">
    <name type="scientific">Vitis vinifera</name>
    <name type="common">Grape</name>
    <dbReference type="NCBI Taxonomy" id="29760"/>
    <lineage>
        <taxon>Eukaryota</taxon>
        <taxon>Viridiplantae</taxon>
        <taxon>Streptophyta</taxon>
        <taxon>Embryophyta</taxon>
        <taxon>Tracheophyta</taxon>
        <taxon>Spermatophyta</taxon>
        <taxon>Magnoliopsida</taxon>
        <taxon>eudicotyledons</taxon>
        <taxon>Gunneridae</taxon>
        <taxon>Pentapetalae</taxon>
        <taxon>rosids</taxon>
        <taxon>Vitales</taxon>
        <taxon>Vitaceae</taxon>
        <taxon>Viteae</taxon>
        <taxon>Vitis</taxon>
    </lineage>
</organism>
<protein>
    <submittedName>
        <fullName evidence="2">Uncharacterized protein</fullName>
    </submittedName>
</protein>
<reference evidence="2" key="1">
    <citation type="journal article" date="2007" name="PLoS ONE">
        <title>The first genome sequence of an elite grapevine cultivar (Pinot noir Vitis vinifera L.): coping with a highly heterozygous genome.</title>
        <authorList>
            <person name="Velasco R."/>
            <person name="Zharkikh A."/>
            <person name="Troggio M."/>
            <person name="Cartwright D.A."/>
            <person name="Cestaro A."/>
            <person name="Pruss D."/>
            <person name="Pindo M."/>
            <person name="FitzGerald L.M."/>
            <person name="Vezzulli S."/>
            <person name="Reid J."/>
            <person name="Malacarne G."/>
            <person name="Iliev D."/>
            <person name="Coppola G."/>
            <person name="Wardell B."/>
            <person name="Micheletti D."/>
            <person name="Macalma T."/>
            <person name="Facci M."/>
            <person name="Mitchell J.T."/>
            <person name="Perazzolli M."/>
            <person name="Eldredge G."/>
            <person name="Gatto P."/>
            <person name="Oyzerski R."/>
            <person name="Moretto M."/>
            <person name="Gutin N."/>
            <person name="Stefanini M."/>
            <person name="Chen Y."/>
            <person name="Segala C."/>
            <person name="Davenport C."/>
            <person name="Dematte L."/>
            <person name="Mraz A."/>
            <person name="Battilana J."/>
            <person name="Stormo K."/>
            <person name="Costa F."/>
            <person name="Tao Q."/>
            <person name="Si-Ammour A."/>
            <person name="Harkins T."/>
            <person name="Lackey A."/>
            <person name="Perbost C."/>
            <person name="Taillon B."/>
            <person name="Stella A."/>
            <person name="Solovyev V."/>
            <person name="Fawcett J.A."/>
            <person name="Sterck L."/>
            <person name="Vandepoele K."/>
            <person name="Grando S.M."/>
            <person name="Toppo S."/>
            <person name="Moser C."/>
            <person name="Lanchbury J."/>
            <person name="Bogden R."/>
            <person name="Skolnick M."/>
            <person name="Sgaramella V."/>
            <person name="Bhatnagar S.K."/>
            <person name="Fontana P."/>
            <person name="Gutin A."/>
            <person name="Van de Peer Y."/>
            <person name="Salamini F."/>
            <person name="Viola R."/>
        </authorList>
    </citation>
    <scope>NUCLEOTIDE SEQUENCE</scope>
</reference>
<name>A5B1M1_VITVI</name>
<keyword evidence="1" id="KW-0812">Transmembrane</keyword>
<keyword evidence="1" id="KW-0472">Membrane</keyword>
<feature type="transmembrane region" description="Helical" evidence="1">
    <location>
        <begin position="7"/>
        <end position="27"/>
    </location>
</feature>